<dbReference type="InterPro" id="IPR012670">
    <property type="entry name" value="T3SS_YscI/HrpB"/>
</dbReference>
<dbReference type="NCBIfam" id="TIGR02497">
    <property type="entry name" value="yscI_hrpB_dom"/>
    <property type="match status" value="1"/>
</dbReference>
<dbReference type="OrthoDB" id="6476629at2"/>
<dbReference type="Pfam" id="PF17001">
    <property type="entry name" value="T3SS_basalb_I"/>
    <property type="match status" value="1"/>
</dbReference>
<dbReference type="PATRIC" id="fig|634503.3.peg.847"/>
<protein>
    <submittedName>
        <fullName evidence="1">Type III secretion apparatus protein, YscI/HrpB, C-terminal domain protein</fullName>
    </submittedName>
</protein>
<organism evidence="1 2">
    <name type="scientific">Edwardsiella ictaluri (strain 93-146)</name>
    <dbReference type="NCBI Taxonomy" id="634503"/>
    <lineage>
        <taxon>Bacteria</taxon>
        <taxon>Pseudomonadati</taxon>
        <taxon>Pseudomonadota</taxon>
        <taxon>Gammaproteobacteria</taxon>
        <taxon>Enterobacterales</taxon>
        <taxon>Hafniaceae</taxon>
        <taxon>Edwardsiella</taxon>
    </lineage>
</organism>
<evidence type="ECO:0000313" key="2">
    <source>
        <dbReference type="Proteomes" id="UP000001485"/>
    </source>
</evidence>
<evidence type="ECO:0000313" key="1">
    <source>
        <dbReference type="EMBL" id="ACR68150.1"/>
    </source>
</evidence>
<dbReference type="EMBL" id="CP001600">
    <property type="protein sequence ID" value="ACR68150.1"/>
    <property type="molecule type" value="Genomic_DNA"/>
</dbReference>
<gene>
    <name evidence="1" type="ordered locus">NT01EI_0937</name>
</gene>
<dbReference type="GO" id="GO:0030254">
    <property type="term" value="P:protein secretion by the type III secretion system"/>
    <property type="evidence" value="ECO:0007669"/>
    <property type="project" value="InterPro"/>
</dbReference>
<name>C5B9P8_EDWI9</name>
<dbReference type="RefSeq" id="WP_015870334.1">
    <property type="nucleotide sequence ID" value="NC_012779.2"/>
</dbReference>
<dbReference type="KEGG" id="eic:NT01EI_0937"/>
<accession>C5B9P8</accession>
<reference evidence="1 2" key="2">
    <citation type="journal article" date="2012" name="J. Bacteriol.">
        <title>Genome Sequence of Edwardsiella ictaluri 93-146, a Strain Associated with a Natural Channel Catfish Outbreak of Enteric Septicemia of Catfish.</title>
        <authorList>
            <person name="Williams M.L."/>
            <person name="Gillaspy A.F."/>
            <person name="Dyer D.W."/>
            <person name="Thune R.L."/>
            <person name="Waldbieser G.C."/>
            <person name="Schuster S.C."/>
            <person name="Gipson J."/>
            <person name="Zaitshik J."/>
            <person name="Landry C."/>
            <person name="Banes M.M."/>
            <person name="Lawrence M.L."/>
        </authorList>
    </citation>
    <scope>NUCLEOTIDE SEQUENCE [LARGE SCALE GENOMIC DNA]</scope>
    <source>
        <strain evidence="1 2">93-146</strain>
    </source>
</reference>
<reference evidence="2" key="1">
    <citation type="submission" date="2009-03" db="EMBL/GenBank/DDBJ databases">
        <title>Complete genome sequence of Edwardsiella ictaluri 93-146.</title>
        <authorList>
            <person name="Williams M.L."/>
            <person name="Gillaspy A.F."/>
            <person name="Dyer D.W."/>
            <person name="Thune R.L."/>
            <person name="Waldbieser G.C."/>
            <person name="Schuster S.C."/>
            <person name="Gipson J."/>
            <person name="Zaitshik J."/>
            <person name="Landry C."/>
            <person name="Lawrence M.L."/>
        </authorList>
    </citation>
    <scope>NUCLEOTIDE SEQUENCE [LARGE SCALE GENOMIC DNA]</scope>
    <source>
        <strain evidence="2">93-146</strain>
    </source>
</reference>
<proteinExistence type="predicted"/>
<dbReference type="AlphaFoldDB" id="C5B9P8"/>
<dbReference type="STRING" id="67780.B6E78_15170"/>
<dbReference type="Proteomes" id="UP000001485">
    <property type="component" value="Chromosome"/>
</dbReference>
<dbReference type="HOGENOM" id="CLU_2537229_0_0_6"/>
<sequence>MNIDAINAIGQTLMGGTSEVKEPVSLPAQERFAALMNTPQAGDSPNTMLAVQGTMNDLVVGVDLTAKVAGSVAQSINKLVNMS</sequence>